<comment type="subcellular location">
    <subcellularLocation>
        <location evidence="1">Membrane</location>
        <topology evidence="1">Multi-pass membrane protein</topology>
    </subcellularLocation>
</comment>
<evidence type="ECO:0000256" key="1">
    <source>
        <dbReference type="ARBA" id="ARBA00004141"/>
    </source>
</evidence>
<dbReference type="InterPro" id="IPR004680">
    <property type="entry name" value="Cit_transptr-like_dom"/>
</dbReference>
<feature type="transmembrane region" description="Helical" evidence="7">
    <location>
        <begin position="187"/>
        <end position="209"/>
    </location>
</feature>
<evidence type="ECO:0000256" key="3">
    <source>
        <dbReference type="ARBA" id="ARBA00022692"/>
    </source>
</evidence>
<evidence type="ECO:0000313" key="10">
    <source>
        <dbReference type="Proteomes" id="UP000296706"/>
    </source>
</evidence>
<dbReference type="GO" id="GO:0008324">
    <property type="term" value="F:monoatomic cation transmembrane transporter activity"/>
    <property type="evidence" value="ECO:0007669"/>
    <property type="project" value="InterPro"/>
</dbReference>
<feature type="transmembrane region" description="Helical" evidence="7">
    <location>
        <begin position="561"/>
        <end position="582"/>
    </location>
</feature>
<feature type="domain" description="RCK C-terminal" evidence="8">
    <location>
        <begin position="319"/>
        <end position="405"/>
    </location>
</feature>
<dbReference type="AlphaFoldDB" id="A0A4D6H819"/>
<evidence type="ECO:0000256" key="6">
    <source>
        <dbReference type="ARBA" id="ARBA00023136"/>
    </source>
</evidence>
<keyword evidence="10" id="KW-1185">Reference proteome</keyword>
<protein>
    <submittedName>
        <fullName evidence="9">SLC13 family permease</fullName>
    </submittedName>
</protein>
<dbReference type="InterPro" id="IPR051679">
    <property type="entry name" value="DASS-Related_Transporters"/>
</dbReference>
<keyword evidence="3 7" id="KW-0812">Transmembrane</keyword>
<dbReference type="InterPro" id="IPR006037">
    <property type="entry name" value="RCK_C"/>
</dbReference>
<evidence type="ECO:0000256" key="4">
    <source>
        <dbReference type="ARBA" id="ARBA00022737"/>
    </source>
</evidence>
<dbReference type="Pfam" id="PF03600">
    <property type="entry name" value="CitMHS"/>
    <property type="match status" value="1"/>
</dbReference>
<dbReference type="Proteomes" id="UP000296706">
    <property type="component" value="Chromosome"/>
</dbReference>
<evidence type="ECO:0000256" key="2">
    <source>
        <dbReference type="ARBA" id="ARBA00022448"/>
    </source>
</evidence>
<evidence type="ECO:0000256" key="7">
    <source>
        <dbReference type="SAM" id="Phobius"/>
    </source>
</evidence>
<feature type="transmembrane region" description="Helical" evidence="7">
    <location>
        <begin position="6"/>
        <end position="24"/>
    </location>
</feature>
<reference evidence="9 10" key="1">
    <citation type="journal article" date="2019" name="Nat. Commun.">
        <title>A new type of DNA phosphorothioation-based antiviral system in archaea.</title>
        <authorList>
            <person name="Xiong L."/>
            <person name="Liu S."/>
            <person name="Chen S."/>
            <person name="Xiao Y."/>
            <person name="Zhu B."/>
            <person name="Gao Y."/>
            <person name="Zhang Y."/>
            <person name="Chen B."/>
            <person name="Luo J."/>
            <person name="Deng Z."/>
            <person name="Chen X."/>
            <person name="Wang L."/>
            <person name="Chen S."/>
        </authorList>
    </citation>
    <scope>NUCLEOTIDE SEQUENCE [LARGE SCALE GENOMIC DNA]</scope>
    <source>
        <strain evidence="9 10">CBA1105</strain>
    </source>
</reference>
<feature type="transmembrane region" description="Helical" evidence="7">
    <location>
        <begin position="602"/>
        <end position="622"/>
    </location>
</feature>
<feature type="transmembrane region" description="Helical" evidence="7">
    <location>
        <begin position="434"/>
        <end position="466"/>
    </location>
</feature>
<evidence type="ECO:0000313" key="9">
    <source>
        <dbReference type="EMBL" id="QCC49880.1"/>
    </source>
</evidence>
<dbReference type="PANTHER" id="PTHR43652">
    <property type="entry name" value="BASIC AMINO ACID ANTIPORTER YFCC-RELATED"/>
    <property type="match status" value="1"/>
</dbReference>
<dbReference type="InterPro" id="IPR036721">
    <property type="entry name" value="RCK_C_sf"/>
</dbReference>
<proteinExistence type="predicted"/>
<dbReference type="GO" id="GO:0006813">
    <property type="term" value="P:potassium ion transport"/>
    <property type="evidence" value="ECO:0007669"/>
    <property type="project" value="InterPro"/>
</dbReference>
<dbReference type="KEGG" id="hsn:DV733_00970"/>
<feature type="transmembrane region" description="Helical" evidence="7">
    <location>
        <begin position="478"/>
        <end position="497"/>
    </location>
</feature>
<dbReference type="Gene3D" id="3.30.70.1450">
    <property type="entry name" value="Regulator of K+ conductance, C-terminal domain"/>
    <property type="match status" value="2"/>
</dbReference>
<gene>
    <name evidence="9" type="ORF">DV733_00970</name>
</gene>
<dbReference type="PROSITE" id="PS01271">
    <property type="entry name" value="NA_SULFATE"/>
    <property type="match status" value="1"/>
</dbReference>
<dbReference type="SUPFAM" id="SSF116726">
    <property type="entry name" value="TrkA C-terminal domain-like"/>
    <property type="match status" value="2"/>
</dbReference>
<keyword evidence="4" id="KW-0677">Repeat</keyword>
<dbReference type="PANTHER" id="PTHR43652:SF2">
    <property type="entry name" value="BASIC AMINO ACID ANTIPORTER YFCC-RELATED"/>
    <property type="match status" value="1"/>
</dbReference>
<dbReference type="Pfam" id="PF02080">
    <property type="entry name" value="TrkA_C"/>
    <property type="match status" value="1"/>
</dbReference>
<dbReference type="RefSeq" id="WP_049993324.1">
    <property type="nucleotide sequence ID" value="NZ_CP031310.1"/>
</dbReference>
<dbReference type="GO" id="GO:0005886">
    <property type="term" value="C:plasma membrane"/>
    <property type="evidence" value="ECO:0007669"/>
    <property type="project" value="TreeGrafter"/>
</dbReference>
<evidence type="ECO:0000259" key="8">
    <source>
        <dbReference type="PROSITE" id="PS51202"/>
    </source>
</evidence>
<evidence type="ECO:0000256" key="5">
    <source>
        <dbReference type="ARBA" id="ARBA00022989"/>
    </source>
</evidence>
<keyword evidence="5 7" id="KW-1133">Transmembrane helix</keyword>
<sequence length="624" mass="65705">MATVTTGMLLVFGLIGVALVLFVTEWLPPDITAIGVLVSLVVFEPYTSVPPADAIAGFASSATVTIIAMYILSAGIQETGIVDRLGVHLARLTKGSERKLLGATVGTTGVAAGIINNTPVVAVFIPMITGIADRTHVSPSKLLLPLSYAAMLGGTLTLIGTSTNILASDLAAELAAQSPQQYPSLHAFSMFEFTPVGVVVLLVGSAYLLTIGRRLTPARIEPTADLTAEFDLDDHLSRVSVREESPLIGHVIDEADEMIETELDIEFDLLQVERDAETYFADSDHRLEAGDVLVARSTLQDLNRVTEAFDLRQRPRDSVEAVDLAGADEPGTLVEAITLPESRLVGRTVAEAKLEERFDTTVLAIRRGETLLQSDLGDVAIQAGDTLLLRSTPEAIEYLDESGAVVVTQRARSDRPHPDTPPENVAPLSAKTPLALGIMAAVIGAAALDLLPIVIAALGGVFAMVATGCLRANEAYDAVSWNVIFLLAGVLPLGVAMQRTGGAELIADLLVQSAAVLPVFGVLVLFYVLTGLLANVITPVASVVLLVPIAAETASSIGATAFTFVMVVMFAASSAFMTPIGYQTNLMVYGPGGYRFTDYVRVGAPLQALLSVVATATIVLYFGV</sequence>
<keyword evidence="6 7" id="KW-0472">Membrane</keyword>
<feature type="domain" description="RCK C-terminal" evidence="8">
    <location>
        <begin position="221"/>
        <end position="311"/>
    </location>
</feature>
<accession>A0A4D6H819</accession>
<dbReference type="InterPro" id="IPR031312">
    <property type="entry name" value="Na/sul_symport_CS"/>
</dbReference>
<feature type="transmembrane region" description="Helical" evidence="7">
    <location>
        <begin position="55"/>
        <end position="76"/>
    </location>
</feature>
<dbReference type="EMBL" id="CP031310">
    <property type="protein sequence ID" value="QCC49880.1"/>
    <property type="molecule type" value="Genomic_DNA"/>
</dbReference>
<dbReference type="PROSITE" id="PS51202">
    <property type="entry name" value="RCK_C"/>
    <property type="match status" value="2"/>
</dbReference>
<dbReference type="STRING" id="1457250.GCA_000755225_02487"/>
<name>A0A4D6H819_9EURY</name>
<keyword evidence="2" id="KW-0813">Transport</keyword>
<feature type="transmembrane region" description="Helical" evidence="7">
    <location>
        <begin position="142"/>
        <end position="167"/>
    </location>
</feature>
<organism evidence="9 10">
    <name type="scientific">Halapricum salinum</name>
    <dbReference type="NCBI Taxonomy" id="1457250"/>
    <lineage>
        <taxon>Archaea</taxon>
        <taxon>Methanobacteriati</taxon>
        <taxon>Methanobacteriota</taxon>
        <taxon>Stenosarchaea group</taxon>
        <taxon>Halobacteria</taxon>
        <taxon>Halobacteriales</taxon>
        <taxon>Haloarculaceae</taxon>
        <taxon>Halapricum</taxon>
    </lineage>
</organism>
<dbReference type="GeneID" id="39846396"/>
<feature type="transmembrane region" description="Helical" evidence="7">
    <location>
        <begin position="509"/>
        <end position="530"/>
    </location>
</feature>